<dbReference type="PANTHER" id="PTHR31374">
    <property type="entry name" value="AUXIN-INDUCED PROTEIN-LIKE-RELATED"/>
    <property type="match status" value="1"/>
</dbReference>
<reference evidence="3" key="1">
    <citation type="journal article" date="2019" name="Curr. Biol.">
        <title>Genome Sequence of Striga asiatica Provides Insight into the Evolution of Plant Parasitism.</title>
        <authorList>
            <person name="Yoshida S."/>
            <person name="Kim S."/>
            <person name="Wafula E.K."/>
            <person name="Tanskanen J."/>
            <person name="Kim Y.M."/>
            <person name="Honaas L."/>
            <person name="Yang Z."/>
            <person name="Spallek T."/>
            <person name="Conn C.E."/>
            <person name="Ichihashi Y."/>
            <person name="Cheong K."/>
            <person name="Cui S."/>
            <person name="Der J.P."/>
            <person name="Gundlach H."/>
            <person name="Jiao Y."/>
            <person name="Hori C."/>
            <person name="Ishida J.K."/>
            <person name="Kasahara H."/>
            <person name="Kiba T."/>
            <person name="Kim M.S."/>
            <person name="Koo N."/>
            <person name="Laohavisit A."/>
            <person name="Lee Y.H."/>
            <person name="Lumba S."/>
            <person name="McCourt P."/>
            <person name="Mortimer J.C."/>
            <person name="Mutuku J.M."/>
            <person name="Nomura T."/>
            <person name="Sasaki-Sekimoto Y."/>
            <person name="Seto Y."/>
            <person name="Wang Y."/>
            <person name="Wakatake T."/>
            <person name="Sakakibara H."/>
            <person name="Demura T."/>
            <person name="Yamaguchi S."/>
            <person name="Yoneyama K."/>
            <person name="Manabe R.I."/>
            <person name="Nelson D.C."/>
            <person name="Schulman A.H."/>
            <person name="Timko M.P."/>
            <person name="dePamphilis C.W."/>
            <person name="Choi D."/>
            <person name="Shirasu K."/>
        </authorList>
    </citation>
    <scope>NUCLEOTIDE SEQUENCE [LARGE SCALE GENOMIC DNA]</scope>
    <source>
        <strain evidence="3">cv. UVA1</strain>
    </source>
</reference>
<dbReference type="PANTHER" id="PTHR31374:SF304">
    <property type="entry name" value="OS04G0537100 PROTEIN"/>
    <property type="match status" value="1"/>
</dbReference>
<sequence length="172" mass="20044">MPRTRGFLLKHRVNVLFRRVFRRRRSAATYRPIDPSLPDRVRPGSRLAAWTRRLTTKARAILQTGRGYIRVGQEPCSRPGTVPKGHLAVYVGQKDGDFERVLVPVVYFNHPLFEDLLRESEKEYGFNHPGGITIPCRISDFERVRTRIKEVQCARKLLTWTWKKGDKSLRMS</sequence>
<dbReference type="EMBL" id="BKCP01004439">
    <property type="protein sequence ID" value="GER31225.1"/>
    <property type="molecule type" value="Genomic_DNA"/>
</dbReference>
<dbReference type="GO" id="GO:0009733">
    <property type="term" value="P:response to auxin"/>
    <property type="evidence" value="ECO:0007669"/>
    <property type="project" value="InterPro"/>
</dbReference>
<comment type="caution">
    <text evidence="2">The sequence shown here is derived from an EMBL/GenBank/DDBJ whole genome shotgun (WGS) entry which is preliminary data.</text>
</comment>
<keyword evidence="3" id="KW-1185">Reference proteome</keyword>
<protein>
    <submittedName>
        <fullName evidence="2">SAUR-like auxin-responsive protein family</fullName>
    </submittedName>
</protein>
<dbReference type="OrthoDB" id="1026046at2759"/>
<evidence type="ECO:0000256" key="1">
    <source>
        <dbReference type="ARBA" id="ARBA00006974"/>
    </source>
</evidence>
<gene>
    <name evidence="2" type="ORF">STAS_07207</name>
</gene>
<comment type="similarity">
    <text evidence="1">Belongs to the ARG7 family.</text>
</comment>
<dbReference type="Pfam" id="PF02519">
    <property type="entry name" value="Auxin_inducible"/>
    <property type="match status" value="1"/>
</dbReference>
<proteinExistence type="inferred from homology"/>
<dbReference type="Proteomes" id="UP000325081">
    <property type="component" value="Unassembled WGS sequence"/>
</dbReference>
<organism evidence="2 3">
    <name type="scientific">Striga asiatica</name>
    <name type="common">Asiatic witchweed</name>
    <name type="synonym">Buchnera asiatica</name>
    <dbReference type="NCBI Taxonomy" id="4170"/>
    <lineage>
        <taxon>Eukaryota</taxon>
        <taxon>Viridiplantae</taxon>
        <taxon>Streptophyta</taxon>
        <taxon>Embryophyta</taxon>
        <taxon>Tracheophyta</taxon>
        <taxon>Spermatophyta</taxon>
        <taxon>Magnoliopsida</taxon>
        <taxon>eudicotyledons</taxon>
        <taxon>Gunneridae</taxon>
        <taxon>Pentapetalae</taxon>
        <taxon>asterids</taxon>
        <taxon>lamiids</taxon>
        <taxon>Lamiales</taxon>
        <taxon>Orobanchaceae</taxon>
        <taxon>Buchnereae</taxon>
        <taxon>Striga</taxon>
    </lineage>
</organism>
<name>A0A5A7PE52_STRAF</name>
<evidence type="ECO:0000313" key="2">
    <source>
        <dbReference type="EMBL" id="GER31225.1"/>
    </source>
</evidence>
<accession>A0A5A7PE52</accession>
<evidence type="ECO:0000313" key="3">
    <source>
        <dbReference type="Proteomes" id="UP000325081"/>
    </source>
</evidence>
<dbReference type="InterPro" id="IPR003676">
    <property type="entry name" value="SAUR_fam"/>
</dbReference>
<dbReference type="AlphaFoldDB" id="A0A5A7PE52"/>